<dbReference type="GO" id="GO:0043093">
    <property type="term" value="P:FtsZ-dependent cytokinesis"/>
    <property type="evidence" value="ECO:0007669"/>
    <property type="project" value="UniProtKB-UniRule"/>
</dbReference>
<evidence type="ECO:0000256" key="6">
    <source>
        <dbReference type="ARBA" id="ARBA00023306"/>
    </source>
</evidence>
<keyword evidence="4 7" id="KW-1133">Transmembrane helix</keyword>
<dbReference type="STRING" id="1792290.MSP8886_01280"/>
<evidence type="ECO:0000256" key="1">
    <source>
        <dbReference type="ARBA" id="ARBA00022475"/>
    </source>
</evidence>
<feature type="topological domain" description="Periplasmic" evidence="7">
    <location>
        <begin position="23"/>
        <end position="91"/>
    </location>
</feature>
<dbReference type="Proteomes" id="UP000092544">
    <property type="component" value="Unassembled WGS sequence"/>
</dbReference>
<organism evidence="8 9">
    <name type="scientific">Marinomonas spartinae</name>
    <dbReference type="NCBI Taxonomy" id="1792290"/>
    <lineage>
        <taxon>Bacteria</taxon>
        <taxon>Pseudomonadati</taxon>
        <taxon>Pseudomonadota</taxon>
        <taxon>Gammaproteobacteria</taxon>
        <taxon>Oceanospirillales</taxon>
        <taxon>Oceanospirillaceae</taxon>
        <taxon>Marinomonas</taxon>
    </lineage>
</organism>
<dbReference type="RefSeq" id="WP_067014532.1">
    <property type="nucleotide sequence ID" value="NZ_FLOB01000002.1"/>
</dbReference>
<keyword evidence="5 7" id="KW-0472">Membrane</keyword>
<evidence type="ECO:0000256" key="7">
    <source>
        <dbReference type="HAMAP-Rule" id="MF_00599"/>
    </source>
</evidence>
<keyword evidence="2 7" id="KW-0132">Cell division</keyword>
<comment type="function">
    <text evidence="7">Essential cell division protein. May link together the upstream cell division proteins, which are predominantly cytoplasmic, with the downstream cell division proteins, which are predominantly periplasmic.</text>
</comment>
<name>A0A1A8TAF8_9GAMM</name>
<evidence type="ECO:0000256" key="5">
    <source>
        <dbReference type="ARBA" id="ARBA00023136"/>
    </source>
</evidence>
<proteinExistence type="inferred from homology"/>
<dbReference type="Pfam" id="PF04977">
    <property type="entry name" value="DivIC"/>
    <property type="match status" value="1"/>
</dbReference>
<evidence type="ECO:0000313" key="9">
    <source>
        <dbReference type="Proteomes" id="UP000092544"/>
    </source>
</evidence>
<dbReference type="AlphaFoldDB" id="A0A1A8TAF8"/>
<comment type="similarity">
    <text evidence="7">Belongs to the FtsB family.</text>
</comment>
<dbReference type="GO" id="GO:0032153">
    <property type="term" value="C:cell division site"/>
    <property type="evidence" value="ECO:0007669"/>
    <property type="project" value="UniProtKB-UniRule"/>
</dbReference>
<comment type="subunit">
    <text evidence="7">Part of a complex composed of FtsB, FtsL and FtsQ.</text>
</comment>
<keyword evidence="6 7" id="KW-0131">Cell cycle</keyword>
<dbReference type="EMBL" id="FLOB01000002">
    <property type="protein sequence ID" value="SBS28698.1"/>
    <property type="molecule type" value="Genomic_DNA"/>
</dbReference>
<evidence type="ECO:0000256" key="3">
    <source>
        <dbReference type="ARBA" id="ARBA00022692"/>
    </source>
</evidence>
<dbReference type="InterPro" id="IPR007060">
    <property type="entry name" value="FtsL/DivIC"/>
</dbReference>
<keyword evidence="3 7" id="KW-0812">Transmembrane</keyword>
<dbReference type="PANTHER" id="PTHR37485">
    <property type="entry name" value="CELL DIVISION PROTEIN FTSB"/>
    <property type="match status" value="1"/>
</dbReference>
<comment type="subcellular location">
    <subcellularLocation>
        <location evidence="7">Cell inner membrane</location>
        <topology evidence="7">Single-pass type II membrane protein</topology>
    </subcellularLocation>
    <text evidence="7">Localizes to the division septum.</text>
</comment>
<reference evidence="8 9" key="1">
    <citation type="submission" date="2016-06" db="EMBL/GenBank/DDBJ databases">
        <authorList>
            <person name="Kjaerup R.B."/>
            <person name="Dalgaard T.S."/>
            <person name="Juul-Madsen H.R."/>
        </authorList>
    </citation>
    <scope>NUCLEOTIDE SEQUENCE [LARGE SCALE GENOMIC DNA]</scope>
    <source>
        <strain evidence="8 9">CECT 8886</strain>
    </source>
</reference>
<feature type="topological domain" description="Cytoplasmic" evidence="7">
    <location>
        <begin position="1"/>
        <end position="3"/>
    </location>
</feature>
<evidence type="ECO:0000256" key="4">
    <source>
        <dbReference type="ARBA" id="ARBA00022989"/>
    </source>
</evidence>
<dbReference type="HAMAP" id="MF_00599">
    <property type="entry name" value="FtsB"/>
    <property type="match status" value="1"/>
</dbReference>
<dbReference type="OrthoDB" id="7061211at2"/>
<keyword evidence="7" id="KW-0997">Cell inner membrane</keyword>
<gene>
    <name evidence="7 8" type="primary">ftsB</name>
    <name evidence="8" type="ORF">MSP8886_01280</name>
</gene>
<dbReference type="PANTHER" id="PTHR37485:SF1">
    <property type="entry name" value="CELL DIVISION PROTEIN FTSB"/>
    <property type="match status" value="1"/>
</dbReference>
<keyword evidence="1 7" id="KW-1003">Cell membrane</keyword>
<protein>
    <recommendedName>
        <fullName evidence="7">Cell division protein FtsB</fullName>
    </recommendedName>
</protein>
<keyword evidence="9" id="KW-1185">Reference proteome</keyword>
<sequence length="91" mass="10799">MPRLLFVLFALAIGYQSYHLYYGDQGVKRQEELAKQIAYQERVNLHLKQRNEALRAQVDDLRSGEEAVEEHIRTDLQYIKNGEVFYRIVDK</sequence>
<evidence type="ECO:0000313" key="8">
    <source>
        <dbReference type="EMBL" id="SBS28698.1"/>
    </source>
</evidence>
<dbReference type="GO" id="GO:0030428">
    <property type="term" value="C:cell septum"/>
    <property type="evidence" value="ECO:0007669"/>
    <property type="project" value="TreeGrafter"/>
</dbReference>
<accession>A0A1A8TAF8</accession>
<dbReference type="GO" id="GO:0005886">
    <property type="term" value="C:plasma membrane"/>
    <property type="evidence" value="ECO:0007669"/>
    <property type="project" value="UniProtKB-SubCell"/>
</dbReference>
<evidence type="ECO:0000256" key="2">
    <source>
        <dbReference type="ARBA" id="ARBA00022618"/>
    </source>
</evidence>
<dbReference type="InterPro" id="IPR023081">
    <property type="entry name" value="Cell_div_FtsB"/>
</dbReference>